<comment type="subcellular location">
    <subcellularLocation>
        <location evidence="1">Membrane</location>
        <topology evidence="1">Multi-pass membrane protein</topology>
    </subcellularLocation>
</comment>
<dbReference type="PROSITE" id="PS50004">
    <property type="entry name" value="C2"/>
    <property type="match status" value="5"/>
</dbReference>
<comment type="similarity">
    <text evidence="2">Belongs to the MCTP family.</text>
</comment>
<feature type="domain" description="C2" evidence="10">
    <location>
        <begin position="186"/>
        <end position="308"/>
    </location>
</feature>
<dbReference type="InterPro" id="IPR047259">
    <property type="entry name" value="QUIRKY-like"/>
</dbReference>
<feature type="transmembrane region" description="Helical" evidence="9">
    <location>
        <begin position="1073"/>
        <end position="1103"/>
    </location>
</feature>
<feature type="compositionally biased region" description="Polar residues" evidence="8">
    <location>
        <begin position="431"/>
        <end position="442"/>
    </location>
</feature>
<dbReference type="EMBL" id="WHWC01000009">
    <property type="protein sequence ID" value="KAG8376864.1"/>
    <property type="molecule type" value="Genomic_DNA"/>
</dbReference>
<sequence length="1246" mass="139884">MAVGHKLVVEVIGARNLLPKDGHGTSSPYVILDFHGQRRKTMTRIRDLNPAWNETLEFHVLKTSEVFGDMLELDVFHDKNVGPTTRNNFLGRVRLNSGQFVKKGEEALIYYPLEKKYLFSWIQGEIGLKIYFLDDVVPPPAPPVEEVKPNVAAAAPAEPPPPASDAPAAEAETPETPDKPNEELPPPPPLIKPFQVYIMAIVRKLIVEVIDARDLLPKDGHGASSPYVILDFHGQRRKTRTVIRDLNPAWNETLEFNVGKTSEVFGDMLELDVFHDKNIGPTTRNNFLGRVRLNSGQFVKKGEEALIYYPLEKKNLFSWIQGEIGLKIYFFDDVVPPPAPPPPTEPSPPAEEVKPDVAAAAPAEPPPPPASDAPAAEAVKTETPPVPAEETPAPQSDGEKPNEEPPPPPPSETPVPPPVENPTAEADLNPRATQEESSNPVHSTPEMEPIPPTDRNPDQVMASVSSGFMPEVKANSIHAPQPISRVSSVSSFMSDQSDRSTIERSSFDLVEKMHYLFVRVVKARYLPTGGNPVVKIAVSGSHVISKPARKTAFFDWDQTFAFNRDSPDSSSILEVSVWDPMRAYSSGPTFDVAGHDFLGGICFDVGEIPLRDPPDSPLAPQWYRLEGGGAHRGDLMLATWIGTQADESFPEAWKTETAGNPSSKSKVYQSPKLWYLRSTIIESQDISMVMPLKESSFQVKVQLGFQVQKTKPVITSTGVPMWNEDLIFVAAEPFTEHNLIFFLIENRPPKGQVIVGVARTSLTSIERRVDDRNVVSRWFTLEDPNEEKRVYKGRIHLRLCFDGGYHVMDEGAHVCSDYRPTARQLWKPPIGTVELGIIGCKNLLPMKTIKCKGFTDAYAVAKYGNKWVRTRTISDSLDPKWNEQYTWRVYDPSTVLTIGVFDSWEVFESDGSKESVRPDFRIGKVRIRISTLATGKVYRSMFPLLLLSQAGLKKMGEIELAVRFARATPTIDFLHVYSQPLLPMMHHLKPLGMVQQETLRAIAVKIVSGHMSRSEPPLRREVVTYILDADSHTFSMRKVRANWYRIINVIAGVIDMFKWVDDTRAWKNPTATILVHALLVMLVWFPDLIIPTLAFYVFVVGAWNYRFRSKSSLPHFDTKISLAESVDRDELDEEFDSMPCTRPNEMVRARYDKLRMLGARVQTVLGDFATQGERMQALVTWRDPRATGIFVGLCLLVAFILYLVPSKMVAMAFGFYYLRHPIFRDRMPSPALNFFRRLPSLSDRIL</sequence>
<feature type="domain" description="C2" evidence="10">
    <location>
        <begin position="496"/>
        <end position="623"/>
    </location>
</feature>
<feature type="compositionally biased region" description="Pro residues" evidence="8">
    <location>
        <begin position="404"/>
        <end position="420"/>
    </location>
</feature>
<evidence type="ECO:0000256" key="4">
    <source>
        <dbReference type="ARBA" id="ARBA00022737"/>
    </source>
</evidence>
<evidence type="ECO:0000256" key="1">
    <source>
        <dbReference type="ARBA" id="ARBA00004141"/>
    </source>
</evidence>
<comment type="caution">
    <text evidence="11">The sequence shown here is derived from an EMBL/GenBank/DDBJ whole genome shotgun (WGS) entry which is preliminary data.</text>
</comment>
<dbReference type="SMART" id="SM00239">
    <property type="entry name" value="C2"/>
    <property type="match status" value="5"/>
</dbReference>
<feature type="domain" description="C2" evidence="10">
    <location>
        <begin position="814"/>
        <end position="942"/>
    </location>
</feature>
<feature type="transmembrane region" description="Helical" evidence="9">
    <location>
        <begin position="1189"/>
        <end position="1218"/>
    </location>
</feature>
<dbReference type="CDD" id="cd04022">
    <property type="entry name" value="C2A_MCTP_PRT_plant"/>
    <property type="match status" value="2"/>
</dbReference>
<dbReference type="InterPro" id="IPR013583">
    <property type="entry name" value="MCTP_C"/>
</dbReference>
<protein>
    <recommendedName>
        <fullName evidence="10">C2 domain-containing protein</fullName>
    </recommendedName>
</protein>
<keyword evidence="4" id="KW-0677">Repeat</keyword>
<feature type="region of interest" description="Disordered" evidence="8">
    <location>
        <begin position="337"/>
        <end position="461"/>
    </location>
</feature>
<keyword evidence="5" id="KW-0106">Calcium</keyword>
<dbReference type="Pfam" id="PF00168">
    <property type="entry name" value="C2"/>
    <property type="match status" value="5"/>
</dbReference>
<evidence type="ECO:0000256" key="6">
    <source>
        <dbReference type="ARBA" id="ARBA00022989"/>
    </source>
</evidence>
<dbReference type="FunFam" id="2.60.40.150:FF:000090">
    <property type="entry name" value="C2 domain-containing protein"/>
    <property type="match status" value="1"/>
</dbReference>
<evidence type="ECO:0000256" key="3">
    <source>
        <dbReference type="ARBA" id="ARBA00022692"/>
    </source>
</evidence>
<dbReference type="InterPro" id="IPR047255">
    <property type="entry name" value="C2D_MCTP_PRT_plant"/>
</dbReference>
<dbReference type="AlphaFoldDB" id="A0AAV6X9Q3"/>
<dbReference type="InterPro" id="IPR047257">
    <property type="entry name" value="C2B_MCTP_PRT_plant"/>
</dbReference>
<evidence type="ECO:0000259" key="10">
    <source>
        <dbReference type="PROSITE" id="PS50004"/>
    </source>
</evidence>
<feature type="compositionally biased region" description="Pro residues" evidence="8">
    <location>
        <begin position="337"/>
        <end position="349"/>
    </location>
</feature>
<dbReference type="Pfam" id="PF08372">
    <property type="entry name" value="PRT_C"/>
    <property type="match status" value="1"/>
</dbReference>
<dbReference type="SUPFAM" id="SSF49562">
    <property type="entry name" value="C2 domain (Calcium/lipid-binding domain, CaLB)"/>
    <property type="match status" value="5"/>
</dbReference>
<dbReference type="InterPro" id="IPR035892">
    <property type="entry name" value="C2_domain_sf"/>
</dbReference>
<gene>
    <name evidence="11" type="ORF">BUALT_Bualt09G0108200</name>
</gene>
<dbReference type="GO" id="GO:0016020">
    <property type="term" value="C:membrane"/>
    <property type="evidence" value="ECO:0007669"/>
    <property type="project" value="UniProtKB-SubCell"/>
</dbReference>
<dbReference type="Proteomes" id="UP000826271">
    <property type="component" value="Unassembled WGS sequence"/>
</dbReference>
<name>A0AAV6X9Q3_9LAMI</name>
<dbReference type="InterPro" id="IPR000008">
    <property type="entry name" value="C2_dom"/>
</dbReference>
<feature type="region of interest" description="Disordered" evidence="8">
    <location>
        <begin position="152"/>
        <end position="188"/>
    </location>
</feature>
<evidence type="ECO:0000313" key="11">
    <source>
        <dbReference type="EMBL" id="KAG8376864.1"/>
    </source>
</evidence>
<evidence type="ECO:0000256" key="8">
    <source>
        <dbReference type="SAM" id="MobiDB-lite"/>
    </source>
</evidence>
<keyword evidence="12" id="KW-1185">Reference proteome</keyword>
<keyword evidence="6 9" id="KW-1133">Transmembrane helix</keyword>
<feature type="compositionally biased region" description="Low complexity" evidence="8">
    <location>
        <begin position="372"/>
        <end position="394"/>
    </location>
</feature>
<dbReference type="CDD" id="cd08378">
    <property type="entry name" value="C2B_MCTP_PRT_plant"/>
    <property type="match status" value="1"/>
</dbReference>
<organism evidence="11 12">
    <name type="scientific">Buddleja alternifolia</name>
    <dbReference type="NCBI Taxonomy" id="168488"/>
    <lineage>
        <taxon>Eukaryota</taxon>
        <taxon>Viridiplantae</taxon>
        <taxon>Streptophyta</taxon>
        <taxon>Embryophyta</taxon>
        <taxon>Tracheophyta</taxon>
        <taxon>Spermatophyta</taxon>
        <taxon>Magnoliopsida</taxon>
        <taxon>eudicotyledons</taxon>
        <taxon>Gunneridae</taxon>
        <taxon>Pentapetalae</taxon>
        <taxon>asterids</taxon>
        <taxon>lamiids</taxon>
        <taxon>Lamiales</taxon>
        <taxon>Scrophulariaceae</taxon>
        <taxon>Buddlejeae</taxon>
        <taxon>Buddleja</taxon>
    </lineage>
</organism>
<proteinExistence type="inferred from homology"/>
<evidence type="ECO:0000256" key="5">
    <source>
        <dbReference type="ARBA" id="ARBA00022837"/>
    </source>
</evidence>
<dbReference type="PANTHER" id="PTHR31425:SF35">
    <property type="entry name" value="MULTIPLE C2 DOMAIN AND TRANSMEMBRANE REGION PROTEIN 16"/>
    <property type="match status" value="1"/>
</dbReference>
<evidence type="ECO:0000256" key="2">
    <source>
        <dbReference type="ARBA" id="ARBA00007923"/>
    </source>
</evidence>
<dbReference type="CDD" id="cd04019">
    <property type="entry name" value="C2C_MCTP_PRT_plant"/>
    <property type="match status" value="1"/>
</dbReference>
<reference evidence="11" key="1">
    <citation type="submission" date="2019-10" db="EMBL/GenBank/DDBJ databases">
        <authorList>
            <person name="Zhang R."/>
            <person name="Pan Y."/>
            <person name="Wang J."/>
            <person name="Ma R."/>
            <person name="Yu S."/>
        </authorList>
    </citation>
    <scope>NUCLEOTIDE SEQUENCE</scope>
    <source>
        <strain evidence="11">LA-IB0</strain>
        <tissue evidence="11">Leaf</tissue>
    </source>
</reference>
<dbReference type="Gene3D" id="2.60.40.150">
    <property type="entry name" value="C2 domain"/>
    <property type="match status" value="5"/>
</dbReference>
<evidence type="ECO:0000313" key="12">
    <source>
        <dbReference type="Proteomes" id="UP000826271"/>
    </source>
</evidence>
<keyword evidence="3 9" id="KW-0812">Transmembrane</keyword>
<dbReference type="PANTHER" id="PTHR31425">
    <property type="entry name" value="PHOSPHORIBOSYLANTHRANILATE TRANSFERASE ISOFORM 1"/>
    <property type="match status" value="1"/>
</dbReference>
<evidence type="ECO:0000256" key="9">
    <source>
        <dbReference type="SAM" id="Phobius"/>
    </source>
</evidence>
<keyword evidence="7 9" id="KW-0472">Membrane</keyword>
<evidence type="ECO:0000256" key="7">
    <source>
        <dbReference type="ARBA" id="ARBA00023136"/>
    </source>
</evidence>
<feature type="domain" description="C2" evidence="10">
    <location>
        <begin position="657"/>
        <end position="779"/>
    </location>
</feature>
<accession>A0AAV6X9Q3</accession>
<dbReference type="InterPro" id="IPR047258">
    <property type="entry name" value="C2C_MCTP_PRT_plant"/>
</dbReference>
<dbReference type="CDD" id="cd08379">
    <property type="entry name" value="C2D_MCTP_PRT_plant"/>
    <property type="match status" value="1"/>
</dbReference>
<feature type="domain" description="C2" evidence="10">
    <location>
        <begin position="1"/>
        <end position="110"/>
    </location>
</feature>